<comment type="similarity">
    <text evidence="2">Belongs to the SusD family.</text>
</comment>
<dbReference type="Pfam" id="PF14322">
    <property type="entry name" value="SusD-like_3"/>
    <property type="match status" value="1"/>
</dbReference>
<dbReference type="Gene3D" id="1.25.40.390">
    <property type="match status" value="1"/>
</dbReference>
<evidence type="ECO:0000259" key="7">
    <source>
        <dbReference type="Pfam" id="PF07980"/>
    </source>
</evidence>
<keyword evidence="4" id="KW-0472">Membrane</keyword>
<feature type="domain" description="RagB/SusD" evidence="7">
    <location>
        <begin position="284"/>
        <end position="510"/>
    </location>
</feature>
<dbReference type="KEGG" id="alq:C7Y71_007650"/>
<name>A0A5P8E7D0_9BACT</name>
<evidence type="ECO:0000256" key="6">
    <source>
        <dbReference type="SAM" id="SignalP"/>
    </source>
</evidence>
<organism evidence="9 10">
    <name type="scientific">Pseudoprevotella muciniphila</name>
    <dbReference type="NCBI Taxonomy" id="2133944"/>
    <lineage>
        <taxon>Bacteria</taxon>
        <taxon>Pseudomonadati</taxon>
        <taxon>Bacteroidota</taxon>
        <taxon>Bacteroidia</taxon>
        <taxon>Bacteroidales</taxon>
        <taxon>Prevotellaceae</taxon>
        <taxon>Pseudoprevotella</taxon>
    </lineage>
</organism>
<feature type="signal peptide" evidence="6">
    <location>
        <begin position="1"/>
        <end position="35"/>
    </location>
</feature>
<protein>
    <submittedName>
        <fullName evidence="9">RagB/SusD family nutrient uptake outer membrane protein</fullName>
    </submittedName>
</protein>
<evidence type="ECO:0000256" key="3">
    <source>
        <dbReference type="ARBA" id="ARBA00022729"/>
    </source>
</evidence>
<feature type="chain" id="PRO_5024278709" evidence="6">
    <location>
        <begin position="36"/>
        <end position="512"/>
    </location>
</feature>
<evidence type="ECO:0000256" key="1">
    <source>
        <dbReference type="ARBA" id="ARBA00004442"/>
    </source>
</evidence>
<dbReference type="InterPro" id="IPR033985">
    <property type="entry name" value="SusD-like_N"/>
</dbReference>
<dbReference type="SUPFAM" id="SSF48452">
    <property type="entry name" value="TPR-like"/>
    <property type="match status" value="1"/>
</dbReference>
<gene>
    <name evidence="9" type="ORF">C7Y71_007650</name>
</gene>
<keyword evidence="3 6" id="KW-0732">Signal</keyword>
<evidence type="ECO:0000313" key="9">
    <source>
        <dbReference type="EMBL" id="QFQ12901.1"/>
    </source>
</evidence>
<dbReference type="OrthoDB" id="1080118at2"/>
<proteinExistence type="inferred from homology"/>
<dbReference type="InterPro" id="IPR011990">
    <property type="entry name" value="TPR-like_helical_dom_sf"/>
</dbReference>
<dbReference type="AlphaFoldDB" id="A0A5P8E7D0"/>
<keyword evidence="10" id="KW-1185">Reference proteome</keyword>
<feature type="domain" description="SusD-like N-terminal" evidence="8">
    <location>
        <begin position="81"/>
        <end position="232"/>
    </location>
</feature>
<reference evidence="9 10" key="1">
    <citation type="submission" date="2018-11" db="EMBL/GenBank/DDBJ databases">
        <authorList>
            <person name="Na S.W."/>
            <person name="Baik M."/>
        </authorList>
    </citation>
    <scope>NUCLEOTIDE SEQUENCE [LARGE SCALE GENOMIC DNA]</scope>
    <source>
        <strain evidence="9 10">E39</strain>
    </source>
</reference>
<evidence type="ECO:0000313" key="10">
    <source>
        <dbReference type="Proteomes" id="UP000249375"/>
    </source>
</evidence>
<dbReference type="InterPro" id="IPR012944">
    <property type="entry name" value="SusD_RagB_dom"/>
</dbReference>
<keyword evidence="5" id="KW-0998">Cell outer membrane</keyword>
<evidence type="ECO:0000256" key="5">
    <source>
        <dbReference type="ARBA" id="ARBA00023237"/>
    </source>
</evidence>
<dbReference type="Pfam" id="PF07980">
    <property type="entry name" value="SusD_RagB"/>
    <property type="match status" value="1"/>
</dbReference>
<sequence>MGLQKTKTIKQKKNKMKTSILKAVLWGTLALPALTACEMDQFPTDSIPNEESWQVYQDAVNFNQGLYRYLQSVSSVGWYMSDIQMDYFQPGKGYGNRMGMTYRWEFLATEDDMESVWSTAYSAITNANNFINNYRSIITPETSEDEATALEQFAGEAYFIRAYAYYVLATRFCKDYNAATAQTDLGLPIMETVDINARPARSTMQETWDFIKGDLDKADSLITETDPTGTHISLPVVDAMRARVALQMDNYSDAVNYAKQLVENDYFALASDSASFANLWINDEGDEIIFEPAEDNQVRHTWGGFFQYNVSQSAFSPDWIPSQTTYDMYEDGDLRKSQWFMQADKVIESDVESTAGIMLFAKYPGNPALLKAGESTLTTRANAPKMIRVAEMYLILAEAYAQQGDNENARKYLNDLLSSRGASEVEASGNILAAVKQEWKKEFIGEGMRMTCLKRWGEGFRRNPAAQDESLIVMTTPELGVAANIAASNMRWVWEIPQNDLTTNKNLVPNWQ</sequence>
<comment type="subcellular location">
    <subcellularLocation>
        <location evidence="1">Cell outer membrane</location>
    </subcellularLocation>
</comment>
<evidence type="ECO:0000259" key="8">
    <source>
        <dbReference type="Pfam" id="PF14322"/>
    </source>
</evidence>
<dbReference type="GO" id="GO:0009279">
    <property type="term" value="C:cell outer membrane"/>
    <property type="evidence" value="ECO:0007669"/>
    <property type="project" value="UniProtKB-SubCell"/>
</dbReference>
<dbReference type="Proteomes" id="UP000249375">
    <property type="component" value="Chromosome"/>
</dbReference>
<evidence type="ECO:0000256" key="4">
    <source>
        <dbReference type="ARBA" id="ARBA00023136"/>
    </source>
</evidence>
<accession>A0A5P8E7D0</accession>
<evidence type="ECO:0000256" key="2">
    <source>
        <dbReference type="ARBA" id="ARBA00006275"/>
    </source>
</evidence>
<dbReference type="EMBL" id="CP033459">
    <property type="protein sequence ID" value="QFQ12901.1"/>
    <property type="molecule type" value="Genomic_DNA"/>
</dbReference>